<keyword evidence="2" id="KW-0812">Transmembrane</keyword>
<feature type="transmembrane region" description="Helical" evidence="2">
    <location>
        <begin position="46"/>
        <end position="68"/>
    </location>
</feature>
<accession>A0A9D1VS05</accession>
<protein>
    <submittedName>
        <fullName evidence="4">PorT family protein</fullName>
    </submittedName>
</protein>
<reference evidence="4" key="1">
    <citation type="journal article" date="2021" name="PeerJ">
        <title>Extensive microbial diversity within the chicken gut microbiome revealed by metagenomics and culture.</title>
        <authorList>
            <person name="Gilroy R."/>
            <person name="Ravi A."/>
            <person name="Getino M."/>
            <person name="Pursley I."/>
            <person name="Horton D.L."/>
            <person name="Alikhan N.F."/>
            <person name="Baker D."/>
            <person name="Gharbi K."/>
            <person name="Hall N."/>
            <person name="Watson M."/>
            <person name="Adriaenssens E.M."/>
            <person name="Foster-Nyarko E."/>
            <person name="Jarju S."/>
            <person name="Secka A."/>
            <person name="Antonio M."/>
            <person name="Oren A."/>
            <person name="Chaudhuri R.R."/>
            <person name="La Ragione R."/>
            <person name="Hildebrand F."/>
            <person name="Pallen M.J."/>
        </authorList>
    </citation>
    <scope>NUCLEOTIDE SEQUENCE</scope>
    <source>
        <strain evidence="4">ChiHjej12B11-16260</strain>
    </source>
</reference>
<feature type="domain" description="Outer membrane protein beta-barrel" evidence="3">
    <location>
        <begin position="196"/>
        <end position="350"/>
    </location>
</feature>
<evidence type="ECO:0000313" key="4">
    <source>
        <dbReference type="EMBL" id="HIX45480.1"/>
    </source>
</evidence>
<evidence type="ECO:0000259" key="3">
    <source>
        <dbReference type="Pfam" id="PF13568"/>
    </source>
</evidence>
<gene>
    <name evidence="4" type="ORF">H9982_04600</name>
</gene>
<evidence type="ECO:0000313" key="5">
    <source>
        <dbReference type="Proteomes" id="UP000824246"/>
    </source>
</evidence>
<organism evidence="4 5">
    <name type="scientific">Candidatus Barnesiella excrementipullorum</name>
    <dbReference type="NCBI Taxonomy" id="2838479"/>
    <lineage>
        <taxon>Bacteria</taxon>
        <taxon>Pseudomonadati</taxon>
        <taxon>Bacteroidota</taxon>
        <taxon>Bacteroidia</taxon>
        <taxon>Bacteroidales</taxon>
        <taxon>Barnesiellaceae</taxon>
        <taxon>Barnesiella</taxon>
    </lineage>
</organism>
<dbReference type="Proteomes" id="UP000824246">
    <property type="component" value="Unassembled WGS sequence"/>
</dbReference>
<sequence length="384" mass="43415">MKEDKIAACFKEKLREYECEVPEQLWDKVEAGLPPVSRFRTHRRRYYCLAGAAAVALVVGVLSFWKIWHETPSVQDKPDAVIMADEYVPHHMSLKPDKGEEKNPVQEQSVAPLRSLYAEAQPSAADTSSRETGRSEEVAEEPVRPEKHHLAIADKPAKIVLPKILSDDTLQYDHTAYAAVMSSAGKSLLPRNWLSVKANAMRSDVSPVQYIMRAGAQEIVYRHKMPLSVTASFEKRFGRWGVGTGVAYTFMTSNYEMADNQRRGTQTLHYLGVPLYVSFHIAQVKRFSFYASAGGEVDFNIAGVQKESPESQAFHTMKEKKVRDKKPQLSVQARVGAAFELMRHLDLYIEPTLGYYFHHESPIHSVWSDRPWNVSLSLGVRTGF</sequence>
<reference evidence="4" key="2">
    <citation type="submission" date="2021-04" db="EMBL/GenBank/DDBJ databases">
        <authorList>
            <person name="Gilroy R."/>
        </authorList>
    </citation>
    <scope>NUCLEOTIDE SEQUENCE</scope>
    <source>
        <strain evidence="4">ChiHjej12B11-16260</strain>
    </source>
</reference>
<dbReference type="Pfam" id="PF13568">
    <property type="entry name" value="OMP_b-brl_2"/>
    <property type="match status" value="1"/>
</dbReference>
<name>A0A9D1VS05_9BACT</name>
<keyword evidence="2" id="KW-1133">Transmembrane helix</keyword>
<dbReference type="InterPro" id="IPR011250">
    <property type="entry name" value="OMP/PagP_B-barrel"/>
</dbReference>
<feature type="region of interest" description="Disordered" evidence="1">
    <location>
        <begin position="119"/>
        <end position="146"/>
    </location>
</feature>
<dbReference type="SUPFAM" id="SSF56925">
    <property type="entry name" value="OMPA-like"/>
    <property type="match status" value="1"/>
</dbReference>
<comment type="caution">
    <text evidence="4">The sequence shown here is derived from an EMBL/GenBank/DDBJ whole genome shotgun (WGS) entry which is preliminary data.</text>
</comment>
<dbReference type="InterPro" id="IPR025665">
    <property type="entry name" value="Beta-barrel_OMP_2"/>
</dbReference>
<dbReference type="AlphaFoldDB" id="A0A9D1VS05"/>
<feature type="compositionally biased region" description="Basic and acidic residues" evidence="1">
    <location>
        <begin position="128"/>
        <end position="146"/>
    </location>
</feature>
<keyword evidence="2" id="KW-0472">Membrane</keyword>
<dbReference type="EMBL" id="DXFB01000123">
    <property type="protein sequence ID" value="HIX45480.1"/>
    <property type="molecule type" value="Genomic_DNA"/>
</dbReference>
<proteinExistence type="predicted"/>
<evidence type="ECO:0000256" key="1">
    <source>
        <dbReference type="SAM" id="MobiDB-lite"/>
    </source>
</evidence>
<evidence type="ECO:0000256" key="2">
    <source>
        <dbReference type="SAM" id="Phobius"/>
    </source>
</evidence>